<comment type="caution">
    <text evidence="2">The sequence shown here is derived from an EMBL/GenBank/DDBJ whole genome shotgun (WGS) entry which is preliminary data.</text>
</comment>
<evidence type="ECO:0000256" key="1">
    <source>
        <dbReference type="SAM" id="Phobius"/>
    </source>
</evidence>
<dbReference type="OrthoDB" id="549336at2759"/>
<evidence type="ECO:0000313" key="3">
    <source>
        <dbReference type="Proteomes" id="UP001152049"/>
    </source>
</evidence>
<accession>A0A9W8S028</accession>
<keyword evidence="1" id="KW-1133">Transmembrane helix</keyword>
<dbReference type="EMBL" id="JAOQAZ010000013">
    <property type="protein sequence ID" value="KAJ4260477.1"/>
    <property type="molecule type" value="Genomic_DNA"/>
</dbReference>
<proteinExistence type="predicted"/>
<feature type="transmembrane region" description="Helical" evidence="1">
    <location>
        <begin position="9"/>
        <end position="28"/>
    </location>
</feature>
<reference evidence="2" key="1">
    <citation type="submission" date="2022-09" db="EMBL/GenBank/DDBJ databases">
        <title>Fusarium specimens isolated from Avocado Roots.</title>
        <authorList>
            <person name="Stajich J."/>
            <person name="Roper C."/>
            <person name="Heimlech-Rivalta G."/>
        </authorList>
    </citation>
    <scope>NUCLEOTIDE SEQUENCE</scope>
    <source>
        <strain evidence="2">CF00136</strain>
    </source>
</reference>
<evidence type="ECO:0000313" key="2">
    <source>
        <dbReference type="EMBL" id="KAJ4260477.1"/>
    </source>
</evidence>
<dbReference type="Proteomes" id="UP001152049">
    <property type="component" value="Unassembled WGS sequence"/>
</dbReference>
<gene>
    <name evidence="2" type="ORF">NW762_007218</name>
</gene>
<keyword evidence="1" id="KW-0812">Transmembrane</keyword>
<organism evidence="2 3">
    <name type="scientific">Fusarium torreyae</name>
    <dbReference type="NCBI Taxonomy" id="1237075"/>
    <lineage>
        <taxon>Eukaryota</taxon>
        <taxon>Fungi</taxon>
        <taxon>Dikarya</taxon>
        <taxon>Ascomycota</taxon>
        <taxon>Pezizomycotina</taxon>
        <taxon>Sordariomycetes</taxon>
        <taxon>Hypocreomycetidae</taxon>
        <taxon>Hypocreales</taxon>
        <taxon>Nectriaceae</taxon>
        <taxon>Fusarium</taxon>
    </lineage>
</organism>
<protein>
    <submittedName>
        <fullName evidence="2">Uncharacterized protein</fullName>
    </submittedName>
</protein>
<dbReference type="AlphaFoldDB" id="A0A9W8S028"/>
<keyword evidence="1" id="KW-0472">Membrane</keyword>
<sequence length="439" mass="49278">MAVALPRRFYSLLWVAILLAVVVFFIFLREDTWSSIPRPPSGWKIPFTTDDGVLSSWMGGSKKKGKDPNEPLRIMLVESSGTHDEVAAALMHAFGNQEGSQMDVFFSNQRFHMQDIMHNFTLAANITVNKWDKFASAVTENPPHILVSTTCEFDLDRGTDPIVNLLKNANTHLFCTIHHADRWAQGKYVQAVRSFAEHDRVDFVGLSQHTVDFFLNDTIPKWHTAANLTTRVIPPVYPVQIPNPDNEPGVSLSLQGDYSSGRRDYNGIFNHLGSVIRKAGEESAEHTPQNVSLHVIGHGTPPKVPDHVKDHVYFDQGLSYPDFYTLLSKSFALLPAFASDTYFDRKASSTIPASLIAGAPIVASEELLAAYSYMPREATWVARPGEGEMDVIERVIDDRDGFVKRRQAVRQLAKDLMEQNQANTKAWIEEAFEKYNNNS</sequence>
<name>A0A9W8S028_9HYPO</name>
<keyword evidence="3" id="KW-1185">Reference proteome</keyword>